<evidence type="ECO:0000256" key="1">
    <source>
        <dbReference type="SAM" id="MobiDB-lite"/>
    </source>
</evidence>
<dbReference type="Proteomes" id="UP000636800">
    <property type="component" value="Chromosome 3"/>
</dbReference>
<evidence type="ECO:0000313" key="2">
    <source>
        <dbReference type="EMBL" id="KAG0487805.1"/>
    </source>
</evidence>
<feature type="region of interest" description="Disordered" evidence="1">
    <location>
        <begin position="30"/>
        <end position="63"/>
    </location>
</feature>
<feature type="compositionally biased region" description="Basic and acidic residues" evidence="1">
    <location>
        <begin position="37"/>
        <end position="48"/>
    </location>
</feature>
<gene>
    <name evidence="2" type="ORF">HPP92_006616</name>
</gene>
<accession>A0A835R8Z5</accession>
<evidence type="ECO:0000313" key="3">
    <source>
        <dbReference type="Proteomes" id="UP000636800"/>
    </source>
</evidence>
<reference evidence="2 3" key="1">
    <citation type="journal article" date="2020" name="Nat. Food">
        <title>A phased Vanilla planifolia genome enables genetic improvement of flavour and production.</title>
        <authorList>
            <person name="Hasing T."/>
            <person name="Tang H."/>
            <person name="Brym M."/>
            <person name="Khazi F."/>
            <person name="Huang T."/>
            <person name="Chambers A.H."/>
        </authorList>
    </citation>
    <scope>NUCLEOTIDE SEQUENCE [LARGE SCALE GENOMIC DNA]</scope>
    <source>
        <tissue evidence="2">Leaf</tissue>
    </source>
</reference>
<keyword evidence="3" id="KW-1185">Reference proteome</keyword>
<organism evidence="2 3">
    <name type="scientific">Vanilla planifolia</name>
    <name type="common">Vanilla</name>
    <dbReference type="NCBI Taxonomy" id="51239"/>
    <lineage>
        <taxon>Eukaryota</taxon>
        <taxon>Viridiplantae</taxon>
        <taxon>Streptophyta</taxon>
        <taxon>Embryophyta</taxon>
        <taxon>Tracheophyta</taxon>
        <taxon>Spermatophyta</taxon>
        <taxon>Magnoliopsida</taxon>
        <taxon>Liliopsida</taxon>
        <taxon>Asparagales</taxon>
        <taxon>Orchidaceae</taxon>
        <taxon>Vanilloideae</taxon>
        <taxon>Vanilleae</taxon>
        <taxon>Vanilla</taxon>
    </lineage>
</organism>
<dbReference type="EMBL" id="JADCNL010000003">
    <property type="protein sequence ID" value="KAG0487805.1"/>
    <property type="molecule type" value="Genomic_DNA"/>
</dbReference>
<dbReference type="AlphaFoldDB" id="A0A835R8Z5"/>
<dbReference type="OrthoDB" id="2130750at2759"/>
<comment type="caution">
    <text evidence="2">The sequence shown here is derived from an EMBL/GenBank/DDBJ whole genome shotgun (WGS) entry which is preliminary data.</text>
</comment>
<protein>
    <submittedName>
        <fullName evidence="2">Uncharacterized protein</fullName>
    </submittedName>
</protein>
<proteinExistence type="predicted"/>
<sequence length="63" mass="6814">MRRIGDTGAQRMGVKRYRCFRSEAWAGCNGGPSMSGRADRLGSDDRLKRASRGGLDVANDAVP</sequence>
<name>A0A835R8Z5_VANPL</name>